<evidence type="ECO:0000313" key="1">
    <source>
        <dbReference type="EMBL" id="CCU55544.1"/>
    </source>
</evidence>
<dbReference type="EMBL" id="HF679131">
    <property type="protein sequence ID" value="CCU55544.1"/>
    <property type="molecule type" value="Genomic_DNA"/>
</dbReference>
<reference evidence="1" key="1">
    <citation type="journal article" date="2013" name="J. Virol.">
        <title>New Insights into the Evolution of Entomopoxvirinae from the Complete Genome Sequences of Four Entomopoxviruses Infecting Adoxophyes honmai, Choristoneura biennis, Choristoneura rosaceana, and Mythimna separata.</title>
        <authorList>
            <person name="Theze J."/>
            <person name="Takatsuka J."/>
            <person name="Li Z."/>
            <person name="Gallais J."/>
            <person name="Doucet D."/>
            <person name="Arif B."/>
            <person name="Nakai M."/>
            <person name="Herniou E.A."/>
        </authorList>
    </citation>
    <scope>NUCLEOTIDE SEQUENCE</scope>
    <source>
        <strain evidence="1">Tokyo</strain>
    </source>
</reference>
<name>A0A916P125_9POXV</name>
<proteinExistence type="predicted"/>
<dbReference type="GeneID" id="15614152"/>
<protein>
    <submittedName>
        <fullName evidence="1">Uncharacterized protein</fullName>
    </submittedName>
</protein>
<accession>A0A916P125</accession>
<dbReference type="KEGG" id="vg:15614152"/>
<gene>
    <name evidence="1" type="ORF">AHEV_223</name>
</gene>
<dbReference type="OrthoDB" id="40264at10239"/>
<sequence length="105" mass="12657">MINKIILQNYKFRKLCDINKKCLVIKYSDVIRIEFDNILCDNVTMFIPSLNKIYKTTEEYFLIDSLIIPINKNGKNQYKNIIFKFYINKQFICSKFFKIIIINNI</sequence>
<dbReference type="RefSeq" id="YP_008004046.1">
    <property type="nucleotide sequence ID" value="NC_021247.1"/>
</dbReference>
<keyword evidence="2" id="KW-1185">Reference proteome</keyword>
<dbReference type="Proteomes" id="UP000792575">
    <property type="component" value="Genome"/>
</dbReference>
<evidence type="ECO:0000313" key="2">
    <source>
        <dbReference type="Proteomes" id="UP000792575"/>
    </source>
</evidence>
<organism evidence="1 2">
    <name type="scientific">Adoxophyes honmai entomopoxvirus 'L'</name>
    <dbReference type="NCBI Taxonomy" id="1293540"/>
    <lineage>
        <taxon>Viruses</taxon>
        <taxon>Varidnaviria</taxon>
        <taxon>Bamfordvirae</taxon>
        <taxon>Nucleocytoviricota</taxon>
        <taxon>Pokkesviricetes</taxon>
        <taxon>Chitovirales</taxon>
        <taxon>Poxviridae</taxon>
        <taxon>Entomopoxvirinae</taxon>
        <taxon>Betaentomopoxvirus</taxon>
        <taxon>Betaentomopoxvirus ahonmai</taxon>
    </lineage>
</organism>